<evidence type="ECO:0000256" key="5">
    <source>
        <dbReference type="ARBA" id="ARBA00022842"/>
    </source>
</evidence>
<dbReference type="InterPro" id="IPR045228">
    <property type="entry name" value="Gpp1/Gpp2-like"/>
</dbReference>
<proteinExistence type="inferred from homology"/>
<evidence type="ECO:0000313" key="10">
    <source>
        <dbReference type="Proteomes" id="UP000001292"/>
    </source>
</evidence>
<accession>B4I397</accession>
<dbReference type="SMR" id="B4I397"/>
<dbReference type="GO" id="GO:0046872">
    <property type="term" value="F:metal ion binding"/>
    <property type="evidence" value="ECO:0007669"/>
    <property type="project" value="UniProtKB-KW"/>
</dbReference>
<dbReference type="PhylomeDB" id="B4I397"/>
<reference evidence="9 10" key="1">
    <citation type="journal article" date="2007" name="Nature">
        <title>Evolution of genes and genomes on the Drosophila phylogeny.</title>
        <authorList>
            <consortium name="Drosophila 12 Genomes Consortium"/>
            <person name="Clark A.G."/>
            <person name="Eisen M.B."/>
            <person name="Smith D.R."/>
            <person name="Bergman C.M."/>
            <person name="Oliver B."/>
            <person name="Markow T.A."/>
            <person name="Kaufman T.C."/>
            <person name="Kellis M."/>
            <person name="Gelbart W."/>
            <person name="Iyer V.N."/>
            <person name="Pollard D.A."/>
            <person name="Sackton T.B."/>
            <person name="Larracuente A.M."/>
            <person name="Singh N.D."/>
            <person name="Abad J.P."/>
            <person name="Abt D.N."/>
            <person name="Adryan B."/>
            <person name="Aguade M."/>
            <person name="Akashi H."/>
            <person name="Anderson W.W."/>
            <person name="Aquadro C.F."/>
            <person name="Ardell D.H."/>
            <person name="Arguello R."/>
            <person name="Artieri C.G."/>
            <person name="Barbash D.A."/>
            <person name="Barker D."/>
            <person name="Barsanti P."/>
            <person name="Batterham P."/>
            <person name="Batzoglou S."/>
            <person name="Begun D."/>
            <person name="Bhutkar A."/>
            <person name="Blanco E."/>
            <person name="Bosak S.A."/>
            <person name="Bradley R.K."/>
            <person name="Brand A.D."/>
            <person name="Brent M.R."/>
            <person name="Brooks A.N."/>
            <person name="Brown R.H."/>
            <person name="Butlin R.K."/>
            <person name="Caggese C."/>
            <person name="Calvi B.R."/>
            <person name="Bernardo de Carvalho A."/>
            <person name="Caspi A."/>
            <person name="Castrezana S."/>
            <person name="Celniker S.E."/>
            <person name="Chang J.L."/>
            <person name="Chapple C."/>
            <person name="Chatterji S."/>
            <person name="Chinwalla A."/>
            <person name="Civetta A."/>
            <person name="Clifton S.W."/>
            <person name="Comeron J.M."/>
            <person name="Costello J.C."/>
            <person name="Coyne J.A."/>
            <person name="Daub J."/>
            <person name="David R.G."/>
            <person name="Delcher A.L."/>
            <person name="Delehaunty K."/>
            <person name="Do C.B."/>
            <person name="Ebling H."/>
            <person name="Edwards K."/>
            <person name="Eickbush T."/>
            <person name="Evans J.D."/>
            <person name="Filipski A."/>
            <person name="Findeiss S."/>
            <person name="Freyhult E."/>
            <person name="Fulton L."/>
            <person name="Fulton R."/>
            <person name="Garcia A.C."/>
            <person name="Gardiner A."/>
            <person name="Garfield D.A."/>
            <person name="Garvin B.E."/>
            <person name="Gibson G."/>
            <person name="Gilbert D."/>
            <person name="Gnerre S."/>
            <person name="Godfrey J."/>
            <person name="Good R."/>
            <person name="Gotea V."/>
            <person name="Gravely B."/>
            <person name="Greenberg A.J."/>
            <person name="Griffiths-Jones S."/>
            <person name="Gross S."/>
            <person name="Guigo R."/>
            <person name="Gustafson E.A."/>
            <person name="Haerty W."/>
            <person name="Hahn M.W."/>
            <person name="Halligan D.L."/>
            <person name="Halpern A.L."/>
            <person name="Halter G.M."/>
            <person name="Han M.V."/>
            <person name="Heger A."/>
            <person name="Hillier L."/>
            <person name="Hinrichs A.S."/>
            <person name="Holmes I."/>
            <person name="Hoskins R.A."/>
            <person name="Hubisz M.J."/>
            <person name="Hultmark D."/>
            <person name="Huntley M.A."/>
            <person name="Jaffe D.B."/>
            <person name="Jagadeeshan S."/>
            <person name="Jeck W.R."/>
            <person name="Johnson J."/>
            <person name="Jones C.D."/>
            <person name="Jordan W.C."/>
            <person name="Karpen G.H."/>
            <person name="Kataoka E."/>
            <person name="Keightley P.D."/>
            <person name="Kheradpour P."/>
            <person name="Kirkness E.F."/>
            <person name="Koerich L.B."/>
            <person name="Kristiansen K."/>
            <person name="Kudrna D."/>
            <person name="Kulathinal R.J."/>
            <person name="Kumar S."/>
            <person name="Kwok R."/>
            <person name="Lander E."/>
            <person name="Langley C.H."/>
            <person name="Lapoint R."/>
            <person name="Lazzaro B.P."/>
            <person name="Lee S.J."/>
            <person name="Levesque L."/>
            <person name="Li R."/>
            <person name="Lin C.F."/>
            <person name="Lin M.F."/>
            <person name="Lindblad-Toh K."/>
            <person name="Llopart A."/>
            <person name="Long M."/>
            <person name="Low L."/>
            <person name="Lozovsky E."/>
            <person name="Lu J."/>
            <person name="Luo M."/>
            <person name="Machado C.A."/>
            <person name="Makalowski W."/>
            <person name="Marzo M."/>
            <person name="Matsuda M."/>
            <person name="Matzkin L."/>
            <person name="McAllister B."/>
            <person name="McBride C.S."/>
            <person name="McKernan B."/>
            <person name="McKernan K."/>
            <person name="Mendez-Lago M."/>
            <person name="Minx P."/>
            <person name="Mollenhauer M.U."/>
            <person name="Montooth K."/>
            <person name="Mount S.M."/>
            <person name="Mu X."/>
            <person name="Myers E."/>
            <person name="Negre B."/>
            <person name="Newfeld S."/>
            <person name="Nielsen R."/>
            <person name="Noor M.A."/>
            <person name="O'Grady P."/>
            <person name="Pachter L."/>
            <person name="Papaceit M."/>
            <person name="Parisi M.J."/>
            <person name="Parisi M."/>
            <person name="Parts L."/>
            <person name="Pedersen J.S."/>
            <person name="Pesole G."/>
            <person name="Phillippy A.M."/>
            <person name="Ponting C.P."/>
            <person name="Pop M."/>
            <person name="Porcelli D."/>
            <person name="Powell J.R."/>
            <person name="Prohaska S."/>
            <person name="Pruitt K."/>
            <person name="Puig M."/>
            <person name="Quesneville H."/>
            <person name="Ram K.R."/>
            <person name="Rand D."/>
            <person name="Rasmussen M.D."/>
            <person name="Reed L.K."/>
            <person name="Reenan R."/>
            <person name="Reily A."/>
            <person name="Remington K.A."/>
            <person name="Rieger T.T."/>
            <person name="Ritchie M.G."/>
            <person name="Robin C."/>
            <person name="Rogers Y.H."/>
            <person name="Rohde C."/>
            <person name="Rozas J."/>
            <person name="Rubenfield M.J."/>
            <person name="Ruiz A."/>
            <person name="Russo S."/>
            <person name="Salzberg S.L."/>
            <person name="Sanchez-Gracia A."/>
            <person name="Saranga D.J."/>
            <person name="Sato H."/>
            <person name="Schaeffer S.W."/>
            <person name="Schatz M.C."/>
            <person name="Schlenke T."/>
            <person name="Schwartz R."/>
            <person name="Segarra C."/>
            <person name="Singh R.S."/>
            <person name="Sirot L."/>
            <person name="Sirota M."/>
            <person name="Sisneros N.B."/>
            <person name="Smith C.D."/>
            <person name="Smith T.F."/>
            <person name="Spieth J."/>
            <person name="Stage D.E."/>
            <person name="Stark A."/>
            <person name="Stephan W."/>
            <person name="Strausberg R.L."/>
            <person name="Strempel S."/>
            <person name="Sturgill D."/>
            <person name="Sutton G."/>
            <person name="Sutton G.G."/>
            <person name="Tao W."/>
            <person name="Teichmann S."/>
            <person name="Tobari Y.N."/>
            <person name="Tomimura Y."/>
            <person name="Tsolas J.M."/>
            <person name="Valente V.L."/>
            <person name="Venter E."/>
            <person name="Venter J.C."/>
            <person name="Vicario S."/>
            <person name="Vieira F.G."/>
            <person name="Vilella A.J."/>
            <person name="Villasante A."/>
            <person name="Walenz B."/>
            <person name="Wang J."/>
            <person name="Wasserman M."/>
            <person name="Watts T."/>
            <person name="Wilson D."/>
            <person name="Wilson R.K."/>
            <person name="Wing R.A."/>
            <person name="Wolfner M.F."/>
            <person name="Wong A."/>
            <person name="Wong G.K."/>
            <person name="Wu C.I."/>
            <person name="Wu G."/>
            <person name="Yamamoto D."/>
            <person name="Yang H.P."/>
            <person name="Yang S.P."/>
            <person name="Yorke J.A."/>
            <person name="Yoshida K."/>
            <person name="Zdobnov E."/>
            <person name="Zhang P."/>
            <person name="Zhang Y."/>
            <person name="Zimin A.V."/>
            <person name="Baldwin J."/>
            <person name="Abdouelleil A."/>
            <person name="Abdulkadir J."/>
            <person name="Abebe A."/>
            <person name="Abera B."/>
            <person name="Abreu J."/>
            <person name="Acer S.C."/>
            <person name="Aftuck L."/>
            <person name="Alexander A."/>
            <person name="An P."/>
            <person name="Anderson E."/>
            <person name="Anderson S."/>
            <person name="Arachi H."/>
            <person name="Azer M."/>
            <person name="Bachantsang P."/>
            <person name="Barry A."/>
            <person name="Bayul T."/>
            <person name="Berlin A."/>
            <person name="Bessette D."/>
            <person name="Bloom T."/>
            <person name="Blye J."/>
            <person name="Boguslavskiy L."/>
            <person name="Bonnet C."/>
            <person name="Boukhgalter B."/>
            <person name="Bourzgui I."/>
            <person name="Brown A."/>
            <person name="Cahill P."/>
            <person name="Channer S."/>
            <person name="Cheshatsang Y."/>
            <person name="Chuda L."/>
            <person name="Citroen M."/>
            <person name="Collymore A."/>
            <person name="Cooke P."/>
            <person name="Costello M."/>
            <person name="D'Aco K."/>
            <person name="Daza R."/>
            <person name="De Haan G."/>
            <person name="DeGray S."/>
            <person name="DeMaso C."/>
            <person name="Dhargay N."/>
            <person name="Dooley K."/>
            <person name="Dooley E."/>
            <person name="Doricent M."/>
            <person name="Dorje P."/>
            <person name="Dorjee K."/>
            <person name="Dupes A."/>
            <person name="Elong R."/>
            <person name="Falk J."/>
            <person name="Farina A."/>
            <person name="Faro S."/>
            <person name="Ferguson D."/>
            <person name="Fisher S."/>
            <person name="Foley C.D."/>
            <person name="Franke A."/>
            <person name="Friedrich D."/>
            <person name="Gadbois L."/>
            <person name="Gearin G."/>
            <person name="Gearin C.R."/>
            <person name="Giannoukos G."/>
            <person name="Goode T."/>
            <person name="Graham J."/>
            <person name="Grandbois E."/>
            <person name="Grewal S."/>
            <person name="Gyaltsen K."/>
            <person name="Hafez N."/>
            <person name="Hagos B."/>
            <person name="Hall J."/>
            <person name="Henson C."/>
            <person name="Hollinger A."/>
            <person name="Honan T."/>
            <person name="Huard M.D."/>
            <person name="Hughes L."/>
            <person name="Hurhula B."/>
            <person name="Husby M.E."/>
            <person name="Kamat A."/>
            <person name="Kanga B."/>
            <person name="Kashin S."/>
            <person name="Khazanovich D."/>
            <person name="Kisner P."/>
            <person name="Lance K."/>
            <person name="Lara M."/>
            <person name="Lee W."/>
            <person name="Lennon N."/>
            <person name="Letendre F."/>
            <person name="LeVine R."/>
            <person name="Lipovsky A."/>
            <person name="Liu X."/>
            <person name="Liu J."/>
            <person name="Liu S."/>
            <person name="Lokyitsang T."/>
            <person name="Lokyitsang Y."/>
            <person name="Lubonja R."/>
            <person name="Lui A."/>
            <person name="MacDonald P."/>
            <person name="Magnisalis V."/>
            <person name="Maru K."/>
            <person name="Matthews C."/>
            <person name="McCusker W."/>
            <person name="McDonough S."/>
            <person name="Mehta T."/>
            <person name="Meldrim J."/>
            <person name="Meneus L."/>
            <person name="Mihai O."/>
            <person name="Mihalev A."/>
            <person name="Mihova T."/>
            <person name="Mittelman R."/>
            <person name="Mlenga V."/>
            <person name="Montmayeur A."/>
            <person name="Mulrain L."/>
            <person name="Navidi A."/>
            <person name="Naylor J."/>
            <person name="Negash T."/>
            <person name="Nguyen T."/>
            <person name="Nguyen N."/>
            <person name="Nicol R."/>
            <person name="Norbu C."/>
            <person name="Norbu N."/>
            <person name="Novod N."/>
            <person name="O'Neill B."/>
            <person name="Osman S."/>
            <person name="Markiewicz E."/>
            <person name="Oyono O.L."/>
            <person name="Patti C."/>
            <person name="Phunkhang P."/>
            <person name="Pierre F."/>
            <person name="Priest M."/>
            <person name="Raghuraman S."/>
            <person name="Rege F."/>
            <person name="Reyes R."/>
            <person name="Rise C."/>
            <person name="Rogov P."/>
            <person name="Ross K."/>
            <person name="Ryan E."/>
            <person name="Settipalli S."/>
            <person name="Shea T."/>
            <person name="Sherpa N."/>
            <person name="Shi L."/>
            <person name="Shih D."/>
            <person name="Sparrow T."/>
            <person name="Spaulding J."/>
            <person name="Stalker J."/>
            <person name="Stange-Thomann N."/>
            <person name="Stavropoulos S."/>
            <person name="Stone C."/>
            <person name="Strader C."/>
            <person name="Tesfaye S."/>
            <person name="Thomson T."/>
            <person name="Thoulutsang Y."/>
            <person name="Thoulutsang D."/>
            <person name="Topham K."/>
            <person name="Topping I."/>
            <person name="Tsamla T."/>
            <person name="Vassiliev H."/>
            <person name="Vo A."/>
            <person name="Wangchuk T."/>
            <person name="Wangdi T."/>
            <person name="Weiand M."/>
            <person name="Wilkinson J."/>
            <person name="Wilson A."/>
            <person name="Yadav S."/>
            <person name="Young G."/>
            <person name="Yu Q."/>
            <person name="Zembek L."/>
            <person name="Zhong D."/>
            <person name="Zimmer A."/>
            <person name="Zwirko Z."/>
            <person name="Jaffe D.B."/>
            <person name="Alvarez P."/>
            <person name="Brockman W."/>
            <person name="Butler J."/>
            <person name="Chin C."/>
            <person name="Gnerre S."/>
            <person name="Grabherr M."/>
            <person name="Kleber M."/>
            <person name="Mauceli E."/>
            <person name="MacCallum I."/>
        </authorList>
    </citation>
    <scope>NUCLEOTIDE SEQUENCE [LARGE SCALE GENOMIC DNA]</scope>
    <source>
        <strain evidence="10">Rob3c / Tucson 14021-0248.25</strain>
    </source>
</reference>
<keyword evidence="3" id="KW-0479">Metal-binding</keyword>
<gene>
    <name evidence="9" type="primary">Dsec\GM18089</name>
    <name evidence="9" type="ORF">Dsec_GM18089</name>
</gene>
<dbReference type="Gene3D" id="1.10.150.240">
    <property type="entry name" value="Putative phosphatase, domain 2"/>
    <property type="match status" value="2"/>
</dbReference>
<name>B4I397_DROSE</name>
<dbReference type="InterPro" id="IPR023214">
    <property type="entry name" value="HAD_sf"/>
</dbReference>
<comment type="catalytic activity">
    <reaction evidence="6">
        <text>psi-UMP + H2O = pseudouridine + phosphate</text>
        <dbReference type="Rhea" id="RHEA:10944"/>
        <dbReference type="ChEBI" id="CHEBI:15377"/>
        <dbReference type="ChEBI" id="CHEBI:17802"/>
        <dbReference type="ChEBI" id="CHEBI:43474"/>
        <dbReference type="ChEBI" id="CHEBI:58380"/>
        <dbReference type="EC" id="3.1.3.96"/>
    </reaction>
</comment>
<keyword evidence="4" id="KW-0378">Hydrolase</keyword>
<dbReference type="SFLD" id="SFLDS00003">
    <property type="entry name" value="Haloacid_Dehalogenase"/>
    <property type="match status" value="1"/>
</dbReference>
<comment type="similarity">
    <text evidence="2">Belongs to the HAD-like hydrolase superfamily. CbbY/CbbZ/Gph/YieH family.</text>
</comment>
<evidence type="ECO:0000256" key="3">
    <source>
        <dbReference type="ARBA" id="ARBA00022723"/>
    </source>
</evidence>
<evidence type="ECO:0000256" key="1">
    <source>
        <dbReference type="ARBA" id="ARBA00001946"/>
    </source>
</evidence>
<comment type="cofactor">
    <cofactor evidence="1">
        <name>Mg(2+)</name>
        <dbReference type="ChEBI" id="CHEBI:18420"/>
    </cofactor>
</comment>
<evidence type="ECO:0000256" key="6">
    <source>
        <dbReference type="ARBA" id="ARBA00052504"/>
    </source>
</evidence>
<dbReference type="PANTHER" id="PTHR18901">
    <property type="entry name" value="2-DEOXYGLUCOSE-6-PHOSPHATE PHOSPHATASE 2"/>
    <property type="match status" value="1"/>
</dbReference>
<dbReference type="GO" id="GO:1990738">
    <property type="term" value="F:pseudouridine 5'-phosphatase activity"/>
    <property type="evidence" value="ECO:0007669"/>
    <property type="project" value="UniProtKB-EC"/>
</dbReference>
<dbReference type="Proteomes" id="UP000001292">
    <property type="component" value="Unassembled WGS sequence"/>
</dbReference>
<dbReference type="AlphaFoldDB" id="B4I397"/>
<dbReference type="Gene3D" id="3.40.50.1000">
    <property type="entry name" value="HAD superfamily/HAD-like"/>
    <property type="match status" value="1"/>
</dbReference>
<dbReference type="CDD" id="cd07529">
    <property type="entry name" value="HAD_AtGPP-like"/>
    <property type="match status" value="1"/>
</dbReference>
<dbReference type="PANTHER" id="PTHR18901:SF38">
    <property type="entry name" value="PSEUDOURIDINE-5'-PHOSPHATASE"/>
    <property type="match status" value="1"/>
</dbReference>
<keyword evidence="5" id="KW-0460">Magnesium</keyword>
<dbReference type="STRING" id="7238.B4I397"/>
<dbReference type="InterPro" id="IPR036412">
    <property type="entry name" value="HAD-like_sf"/>
</dbReference>
<sequence length="304" mass="34262">MANKVLRKVTHCVFDMDGLLLDTERLYTVATEMILEPYGKAYPFEIKEQVMGLQTEPLARFMVEHYELPISWEEYARQQRANAEILMRNAQLMPDSERIYEEVTRRIAASFGRPYPVEVRFRVMGTTDQRSAEIAITECHLPITTGDYLKRYSQMCHERFHNVPLLEGAERLLRHLHANKVPFCLATSSGADMVELKTAQHRELFSLFNHKVCGSSDKEVVNGKPAPDIFLVAAGRFGVPPKPSDCLVFEDSPNGVTAANSAGMQVVMVPDPRLSQEKTSHATQVLGSLADFKPEQFGLPAFTD</sequence>
<dbReference type="FunFam" id="1.10.150.240:FF:000001">
    <property type="entry name" value="Haloacid dehalogenase-like hydrolase domain"/>
    <property type="match status" value="1"/>
</dbReference>
<evidence type="ECO:0000256" key="4">
    <source>
        <dbReference type="ARBA" id="ARBA00022801"/>
    </source>
</evidence>
<organism evidence="10">
    <name type="scientific">Drosophila sechellia</name>
    <name type="common">Fruit fly</name>
    <dbReference type="NCBI Taxonomy" id="7238"/>
    <lineage>
        <taxon>Eukaryota</taxon>
        <taxon>Metazoa</taxon>
        <taxon>Ecdysozoa</taxon>
        <taxon>Arthropoda</taxon>
        <taxon>Hexapoda</taxon>
        <taxon>Insecta</taxon>
        <taxon>Pterygota</taxon>
        <taxon>Neoptera</taxon>
        <taxon>Endopterygota</taxon>
        <taxon>Diptera</taxon>
        <taxon>Brachycera</taxon>
        <taxon>Muscomorpha</taxon>
        <taxon>Ephydroidea</taxon>
        <taxon>Drosophilidae</taxon>
        <taxon>Drosophila</taxon>
        <taxon>Sophophora</taxon>
    </lineage>
</organism>
<evidence type="ECO:0000313" key="9">
    <source>
        <dbReference type="EMBL" id="EDW54242.1"/>
    </source>
</evidence>
<dbReference type="Pfam" id="PF00702">
    <property type="entry name" value="Hydrolase"/>
    <property type="match status" value="1"/>
</dbReference>
<evidence type="ECO:0000256" key="2">
    <source>
        <dbReference type="ARBA" id="ARBA00006171"/>
    </source>
</evidence>
<dbReference type="OMA" id="FHHMVMG"/>
<dbReference type="NCBIfam" id="TIGR01509">
    <property type="entry name" value="HAD-SF-IA-v3"/>
    <property type="match status" value="1"/>
</dbReference>
<dbReference type="SFLD" id="SFLDG01129">
    <property type="entry name" value="C1.5:_HAD__Beta-PGM__Phosphata"/>
    <property type="match status" value="1"/>
</dbReference>
<dbReference type="SUPFAM" id="SSF56784">
    <property type="entry name" value="HAD-like"/>
    <property type="match status" value="2"/>
</dbReference>
<dbReference type="EC" id="3.1.3.96" evidence="7"/>
<dbReference type="HOGENOM" id="CLU_045011_13_0_1"/>
<dbReference type="FunFam" id="3.40.50.1000:FF:000055">
    <property type="entry name" value="Haloacid dehalogenase-like hydrolase family protein"/>
    <property type="match status" value="1"/>
</dbReference>
<dbReference type="InterPro" id="IPR023198">
    <property type="entry name" value="PGP-like_dom2"/>
</dbReference>
<evidence type="ECO:0000256" key="8">
    <source>
        <dbReference type="ARBA" id="ARBA00083904"/>
    </source>
</evidence>
<dbReference type="InterPro" id="IPR006439">
    <property type="entry name" value="HAD-SF_hydro_IA"/>
</dbReference>
<dbReference type="EMBL" id="CH480820">
    <property type="protein sequence ID" value="EDW54242.1"/>
    <property type="molecule type" value="Genomic_DNA"/>
</dbReference>
<protein>
    <recommendedName>
        <fullName evidence="7">pseudouridine 5'-phosphatase</fullName>
        <ecNumber evidence="7">3.1.3.96</ecNumber>
    </recommendedName>
    <alternativeName>
        <fullName evidence="8">Pseudouridine-5'-monophosphatase</fullName>
    </alternativeName>
</protein>
<evidence type="ECO:0000256" key="7">
    <source>
        <dbReference type="ARBA" id="ARBA00066578"/>
    </source>
</evidence>
<keyword evidence="10" id="KW-1185">Reference proteome</keyword>